<dbReference type="NCBIfam" id="NF005559">
    <property type="entry name" value="PRK07231.1"/>
    <property type="match status" value="1"/>
</dbReference>
<dbReference type="InterPro" id="IPR002347">
    <property type="entry name" value="SDR_fam"/>
</dbReference>
<accession>A0A7C5VYU5</accession>
<dbReference type="PRINTS" id="PR00081">
    <property type="entry name" value="GDHRDH"/>
</dbReference>
<dbReference type="Gene3D" id="3.40.50.720">
    <property type="entry name" value="NAD(P)-binding Rossmann-like Domain"/>
    <property type="match status" value="1"/>
</dbReference>
<evidence type="ECO:0000256" key="1">
    <source>
        <dbReference type="ARBA" id="ARBA00006484"/>
    </source>
</evidence>
<dbReference type="SUPFAM" id="SSF51735">
    <property type="entry name" value="NAD(P)-binding Rossmann-fold domains"/>
    <property type="match status" value="1"/>
</dbReference>
<dbReference type="EC" id="1.1.1.47" evidence="3"/>
<evidence type="ECO:0000256" key="2">
    <source>
        <dbReference type="ARBA" id="ARBA00023002"/>
    </source>
</evidence>
<dbReference type="PANTHER" id="PTHR24321:SF8">
    <property type="entry name" value="ESTRADIOL 17-BETA-DEHYDROGENASE 8-RELATED"/>
    <property type="match status" value="1"/>
</dbReference>
<dbReference type="FunFam" id="3.40.50.720:FF:000084">
    <property type="entry name" value="Short-chain dehydrogenase reductase"/>
    <property type="match status" value="1"/>
</dbReference>
<evidence type="ECO:0000313" key="3">
    <source>
        <dbReference type="EMBL" id="HHM96921.1"/>
    </source>
</evidence>
<comment type="caution">
    <text evidence="3">The sequence shown here is derived from an EMBL/GenBank/DDBJ whole genome shotgun (WGS) entry which is preliminary data.</text>
</comment>
<gene>
    <name evidence="3" type="ORF">ENM21_06900</name>
</gene>
<dbReference type="AlphaFoldDB" id="A0A7C5VYU5"/>
<dbReference type="PROSITE" id="PS00061">
    <property type="entry name" value="ADH_SHORT"/>
    <property type="match status" value="1"/>
</dbReference>
<name>A0A7C5VYU5_THERO</name>
<dbReference type="PANTHER" id="PTHR24321">
    <property type="entry name" value="DEHYDROGENASES, SHORT CHAIN"/>
    <property type="match status" value="1"/>
</dbReference>
<dbReference type="GO" id="GO:0047936">
    <property type="term" value="F:glucose 1-dehydrogenase [NAD(P)+] activity"/>
    <property type="evidence" value="ECO:0007669"/>
    <property type="project" value="UniProtKB-EC"/>
</dbReference>
<dbReference type="Pfam" id="PF13561">
    <property type="entry name" value="adh_short_C2"/>
    <property type="match status" value="1"/>
</dbReference>
<dbReference type="CDD" id="cd05233">
    <property type="entry name" value="SDR_c"/>
    <property type="match status" value="1"/>
</dbReference>
<organism evidence="3">
    <name type="scientific">Thermomicrobium roseum</name>
    <dbReference type="NCBI Taxonomy" id="500"/>
    <lineage>
        <taxon>Bacteria</taxon>
        <taxon>Pseudomonadati</taxon>
        <taxon>Thermomicrobiota</taxon>
        <taxon>Thermomicrobia</taxon>
        <taxon>Thermomicrobiales</taxon>
        <taxon>Thermomicrobiaceae</taxon>
        <taxon>Thermomicrobium</taxon>
    </lineage>
</organism>
<proteinExistence type="inferred from homology"/>
<dbReference type="InterPro" id="IPR020904">
    <property type="entry name" value="Sc_DH/Rdtase_CS"/>
</dbReference>
<reference evidence="3" key="1">
    <citation type="journal article" date="2020" name="mSystems">
        <title>Genome- and Community-Level Interaction Insights into Carbon Utilization and Element Cycling Functions of Hydrothermarchaeota in Hydrothermal Sediment.</title>
        <authorList>
            <person name="Zhou Z."/>
            <person name="Liu Y."/>
            <person name="Xu W."/>
            <person name="Pan J."/>
            <person name="Luo Z.H."/>
            <person name="Li M."/>
        </authorList>
    </citation>
    <scope>NUCLEOTIDE SEQUENCE [LARGE SCALE GENOMIC DNA]</scope>
    <source>
        <strain evidence="3">SpSt-1065</strain>
    </source>
</reference>
<protein>
    <submittedName>
        <fullName evidence="3">Glucose 1-dehydrogenase</fullName>
        <ecNumber evidence="3">1.1.1.47</ecNumber>
    </submittedName>
</protein>
<comment type="similarity">
    <text evidence="1">Belongs to the short-chain dehydrogenases/reductases (SDR) family.</text>
</comment>
<dbReference type="PRINTS" id="PR00080">
    <property type="entry name" value="SDRFAMILY"/>
</dbReference>
<dbReference type="InterPro" id="IPR036291">
    <property type="entry name" value="NAD(P)-bd_dom_sf"/>
</dbReference>
<dbReference type="EMBL" id="DRWX01000320">
    <property type="protein sequence ID" value="HHM96921.1"/>
    <property type="molecule type" value="Genomic_DNA"/>
</dbReference>
<keyword evidence="2 3" id="KW-0560">Oxidoreductase</keyword>
<sequence>MGEMTGRVAIVTGGSLGIGKAAARRLAEEGAAVIICGRRAHLVAMAEQEMRDSGLEVRGVSADVSRSADAQRVVAFALETYGGLDILVNAAGIQTYGTVVDTPEEVWDETLAVNLKSIYLMAKYAIPAMRQRGGGAIVNVSSVQALASEQRVAAYCASKGGINALTRSMAVDHALENIRVNAVCPGTVDTPMLWNSLSEAAKQHTREELLQIWGSAHAMGRIATPEEVAEVILFLVSHRASFVTGAEFVVDGGMLARLATGLINL</sequence>